<name>A0AAD7ZBM9_DIPPU</name>
<sequence length="52" mass="5760">GLPQGQTRNPGIVPLVPIINPVTSQLPQWPNRELPHKLLCDSPLAVMHVCQR</sequence>
<accession>A0AAD7ZBM9</accession>
<feature type="non-terminal residue" evidence="1">
    <location>
        <position position="52"/>
    </location>
</feature>
<organism evidence="1 2">
    <name type="scientific">Diploptera punctata</name>
    <name type="common">Pacific beetle cockroach</name>
    <dbReference type="NCBI Taxonomy" id="6984"/>
    <lineage>
        <taxon>Eukaryota</taxon>
        <taxon>Metazoa</taxon>
        <taxon>Ecdysozoa</taxon>
        <taxon>Arthropoda</taxon>
        <taxon>Hexapoda</taxon>
        <taxon>Insecta</taxon>
        <taxon>Pterygota</taxon>
        <taxon>Neoptera</taxon>
        <taxon>Polyneoptera</taxon>
        <taxon>Dictyoptera</taxon>
        <taxon>Blattodea</taxon>
        <taxon>Blaberoidea</taxon>
        <taxon>Blaberidae</taxon>
        <taxon>Diplopterinae</taxon>
        <taxon>Diploptera</taxon>
    </lineage>
</organism>
<evidence type="ECO:0000313" key="2">
    <source>
        <dbReference type="Proteomes" id="UP001233999"/>
    </source>
</evidence>
<comment type="caution">
    <text evidence="1">The sequence shown here is derived from an EMBL/GenBank/DDBJ whole genome shotgun (WGS) entry which is preliminary data.</text>
</comment>
<gene>
    <name evidence="1" type="ORF">L9F63_005764</name>
</gene>
<reference evidence="1" key="1">
    <citation type="journal article" date="2023" name="IScience">
        <title>Live-bearing cockroach genome reveals convergent evolutionary mechanisms linked to viviparity in insects and beyond.</title>
        <authorList>
            <person name="Fouks B."/>
            <person name="Harrison M.C."/>
            <person name="Mikhailova A.A."/>
            <person name="Marchal E."/>
            <person name="English S."/>
            <person name="Carruthers M."/>
            <person name="Jennings E.C."/>
            <person name="Chiamaka E.L."/>
            <person name="Frigard R.A."/>
            <person name="Pippel M."/>
            <person name="Attardo G.M."/>
            <person name="Benoit J.B."/>
            <person name="Bornberg-Bauer E."/>
            <person name="Tobe S.S."/>
        </authorList>
    </citation>
    <scope>NUCLEOTIDE SEQUENCE</scope>
    <source>
        <strain evidence="1">Stay&amp;Tobe</strain>
    </source>
</reference>
<feature type="non-terminal residue" evidence="1">
    <location>
        <position position="1"/>
    </location>
</feature>
<evidence type="ECO:0000313" key="1">
    <source>
        <dbReference type="EMBL" id="KAJ9577684.1"/>
    </source>
</evidence>
<dbReference type="Proteomes" id="UP001233999">
    <property type="component" value="Unassembled WGS sequence"/>
</dbReference>
<reference evidence="1" key="2">
    <citation type="submission" date="2023-05" db="EMBL/GenBank/DDBJ databases">
        <authorList>
            <person name="Fouks B."/>
        </authorList>
    </citation>
    <scope>NUCLEOTIDE SEQUENCE</scope>
    <source>
        <strain evidence="1">Stay&amp;Tobe</strain>
        <tissue evidence="1">Testes</tissue>
    </source>
</reference>
<dbReference type="AlphaFoldDB" id="A0AAD7ZBM9"/>
<protein>
    <submittedName>
        <fullName evidence="1">Uncharacterized protein</fullName>
    </submittedName>
</protein>
<dbReference type="EMBL" id="JASPKZ010009350">
    <property type="protein sequence ID" value="KAJ9577684.1"/>
    <property type="molecule type" value="Genomic_DNA"/>
</dbReference>
<proteinExistence type="predicted"/>
<keyword evidence="2" id="KW-1185">Reference proteome</keyword>